<dbReference type="PANTHER" id="PTHR33164:SF104">
    <property type="entry name" value="TRANSCRIPTIONAL REGULATORY PROTEIN"/>
    <property type="match status" value="1"/>
</dbReference>
<dbReference type="GO" id="GO:0006950">
    <property type="term" value="P:response to stress"/>
    <property type="evidence" value="ECO:0007669"/>
    <property type="project" value="TreeGrafter"/>
</dbReference>
<dbReference type="RefSeq" id="WP_270113371.1">
    <property type="nucleotide sequence ID" value="NZ_BAAAOL010000017.1"/>
</dbReference>
<dbReference type="AlphaFoldDB" id="A0A9W6G876"/>
<protein>
    <recommendedName>
        <fullName evidence="1">HTH marR-type domain-containing protein</fullName>
    </recommendedName>
</protein>
<dbReference type="InterPro" id="IPR036388">
    <property type="entry name" value="WH-like_DNA-bd_sf"/>
</dbReference>
<sequence length="168" mass="17771">MSRDTVDVIVEAWRNELPGVVGLELELGKRAARLSALLGERVETELARLGLTKAEYEILAVLRASGKPYRLRPSALSQRLLLSSGGTSNLLRGLAAAGLIDREPDPSDARSSWVILTPQGVQSAEAAVQAASRAQAALLEAVPADTARVAIDALRTILIALGDQADPE</sequence>
<keyword evidence="3" id="KW-1185">Reference proteome</keyword>
<evidence type="ECO:0000259" key="1">
    <source>
        <dbReference type="PROSITE" id="PS50995"/>
    </source>
</evidence>
<dbReference type="PROSITE" id="PS50995">
    <property type="entry name" value="HTH_MARR_2"/>
    <property type="match status" value="1"/>
</dbReference>
<dbReference type="InterPro" id="IPR036390">
    <property type="entry name" value="WH_DNA-bd_sf"/>
</dbReference>
<dbReference type="SMART" id="SM00347">
    <property type="entry name" value="HTH_MARR"/>
    <property type="match status" value="1"/>
</dbReference>
<evidence type="ECO:0000313" key="3">
    <source>
        <dbReference type="Proteomes" id="UP001144313"/>
    </source>
</evidence>
<gene>
    <name evidence="2" type="ORF">GALLR39Z86_28900</name>
</gene>
<dbReference type="EMBL" id="BSDT01000001">
    <property type="protein sequence ID" value="GLI43040.1"/>
    <property type="molecule type" value="Genomic_DNA"/>
</dbReference>
<accession>A0A9W6G876</accession>
<organism evidence="2 3">
    <name type="scientific">Glycomyces algeriensis</name>
    <dbReference type="NCBI Taxonomy" id="256037"/>
    <lineage>
        <taxon>Bacteria</taxon>
        <taxon>Bacillati</taxon>
        <taxon>Actinomycetota</taxon>
        <taxon>Actinomycetes</taxon>
        <taxon>Glycomycetales</taxon>
        <taxon>Glycomycetaceae</taxon>
        <taxon>Glycomyces</taxon>
    </lineage>
</organism>
<dbReference type="InterPro" id="IPR000835">
    <property type="entry name" value="HTH_MarR-typ"/>
</dbReference>
<dbReference type="PANTHER" id="PTHR33164">
    <property type="entry name" value="TRANSCRIPTIONAL REGULATOR, MARR FAMILY"/>
    <property type="match status" value="1"/>
</dbReference>
<dbReference type="Gene3D" id="1.10.10.10">
    <property type="entry name" value="Winged helix-like DNA-binding domain superfamily/Winged helix DNA-binding domain"/>
    <property type="match status" value="1"/>
</dbReference>
<evidence type="ECO:0000313" key="2">
    <source>
        <dbReference type="EMBL" id="GLI43040.1"/>
    </source>
</evidence>
<dbReference type="GO" id="GO:0003700">
    <property type="term" value="F:DNA-binding transcription factor activity"/>
    <property type="evidence" value="ECO:0007669"/>
    <property type="project" value="InterPro"/>
</dbReference>
<name>A0A9W6G876_9ACTN</name>
<dbReference type="SUPFAM" id="SSF46785">
    <property type="entry name" value="Winged helix' DNA-binding domain"/>
    <property type="match status" value="1"/>
</dbReference>
<proteinExistence type="predicted"/>
<dbReference type="Pfam" id="PF12802">
    <property type="entry name" value="MarR_2"/>
    <property type="match status" value="1"/>
</dbReference>
<comment type="caution">
    <text evidence="2">The sequence shown here is derived from an EMBL/GenBank/DDBJ whole genome shotgun (WGS) entry which is preliminary data.</text>
</comment>
<reference evidence="2" key="1">
    <citation type="submission" date="2022-12" db="EMBL/GenBank/DDBJ databases">
        <title>Reference genome sequencing for broad-spectrum identification of bacterial and archaeal isolates by mass spectrometry.</title>
        <authorList>
            <person name="Sekiguchi Y."/>
            <person name="Tourlousse D.M."/>
        </authorList>
    </citation>
    <scope>NUCLEOTIDE SEQUENCE</scope>
    <source>
        <strain evidence="2">LLR39Z86</strain>
    </source>
</reference>
<feature type="domain" description="HTH marR-type" evidence="1">
    <location>
        <begin position="24"/>
        <end position="163"/>
    </location>
</feature>
<dbReference type="Proteomes" id="UP001144313">
    <property type="component" value="Unassembled WGS sequence"/>
</dbReference>
<dbReference type="InterPro" id="IPR039422">
    <property type="entry name" value="MarR/SlyA-like"/>
</dbReference>